<sequence length="104" mass="11447">EGSQNITYHCKNSIAYLDEAAGNLKKALLIQGSNDVEIRAEGNSRFTYTVLKDGCTKHTGKWGKTLIEYRSQKTSRLPIIDIAPMDIGGPEQEFGVDIGPVCFL</sequence>
<dbReference type="SMART" id="SM00038">
    <property type="entry name" value="COLFI"/>
    <property type="match status" value="1"/>
</dbReference>
<dbReference type="GO" id="GO:0005576">
    <property type="term" value="C:extracellular region"/>
    <property type="evidence" value="ECO:0007669"/>
    <property type="project" value="UniProtKB-SubCell"/>
</dbReference>
<evidence type="ECO:0000256" key="2">
    <source>
        <dbReference type="ARBA" id="ARBA00022525"/>
    </source>
</evidence>
<organism evidence="5 6">
    <name type="scientific">Gulo gulo</name>
    <name type="common">Wolverine</name>
    <name type="synonym">Gluton</name>
    <dbReference type="NCBI Taxonomy" id="48420"/>
    <lineage>
        <taxon>Eukaryota</taxon>
        <taxon>Metazoa</taxon>
        <taxon>Chordata</taxon>
        <taxon>Craniata</taxon>
        <taxon>Vertebrata</taxon>
        <taxon>Euteleostomi</taxon>
        <taxon>Mammalia</taxon>
        <taxon>Eutheria</taxon>
        <taxon>Laurasiatheria</taxon>
        <taxon>Carnivora</taxon>
        <taxon>Caniformia</taxon>
        <taxon>Musteloidea</taxon>
        <taxon>Mustelidae</taxon>
        <taxon>Guloninae</taxon>
        <taxon>Gulo</taxon>
    </lineage>
</organism>
<protein>
    <recommendedName>
        <fullName evidence="4">Fibrillar collagen NC1 domain-containing protein</fullName>
    </recommendedName>
</protein>
<dbReference type="Proteomes" id="UP000269945">
    <property type="component" value="Unassembled WGS sequence"/>
</dbReference>
<dbReference type="PROSITE" id="PS51461">
    <property type="entry name" value="NC1_FIB"/>
    <property type="match status" value="1"/>
</dbReference>
<gene>
    <name evidence="5" type="ORF">BN2614_LOCUS6</name>
</gene>
<dbReference type="Gene3D" id="2.60.120.1000">
    <property type="match status" value="1"/>
</dbReference>
<keyword evidence="3" id="KW-0176">Collagen</keyword>
<evidence type="ECO:0000256" key="3">
    <source>
        <dbReference type="ARBA" id="ARBA00023119"/>
    </source>
</evidence>
<dbReference type="GO" id="GO:0005581">
    <property type="term" value="C:collagen trimer"/>
    <property type="evidence" value="ECO:0007669"/>
    <property type="project" value="UniProtKB-KW"/>
</dbReference>
<keyword evidence="2" id="KW-0964">Secreted</keyword>
<comment type="caution">
    <text evidence="5">The sequence shown here is derived from an EMBL/GenBank/DDBJ whole genome shotgun (WGS) entry which is preliminary data.</text>
</comment>
<proteinExistence type="predicted"/>
<dbReference type="AlphaFoldDB" id="A0A9X9LJG3"/>
<feature type="non-terminal residue" evidence="5">
    <location>
        <position position="104"/>
    </location>
</feature>
<dbReference type="InterPro" id="IPR000885">
    <property type="entry name" value="Fib_collagen_C"/>
</dbReference>
<name>A0A9X9LJG3_GULGU</name>
<evidence type="ECO:0000313" key="6">
    <source>
        <dbReference type="Proteomes" id="UP000269945"/>
    </source>
</evidence>
<evidence type="ECO:0000259" key="4">
    <source>
        <dbReference type="PROSITE" id="PS51461"/>
    </source>
</evidence>
<feature type="domain" description="Fibrillar collagen NC1" evidence="4">
    <location>
        <begin position="1"/>
        <end position="104"/>
    </location>
</feature>
<evidence type="ECO:0000256" key="1">
    <source>
        <dbReference type="ARBA" id="ARBA00004613"/>
    </source>
</evidence>
<dbReference type="Pfam" id="PF01410">
    <property type="entry name" value="COLFI"/>
    <property type="match status" value="1"/>
</dbReference>
<comment type="subcellular location">
    <subcellularLocation>
        <location evidence="1">Secreted</location>
    </subcellularLocation>
</comment>
<reference evidence="5 6" key="1">
    <citation type="submission" date="2018-10" db="EMBL/GenBank/DDBJ databases">
        <authorList>
            <person name="Ekblom R."/>
            <person name="Jareborg N."/>
        </authorList>
    </citation>
    <scope>NUCLEOTIDE SEQUENCE [LARGE SCALE GENOMIC DNA]</scope>
    <source>
        <tissue evidence="5">Muscle</tissue>
    </source>
</reference>
<accession>A0A9X9LJG3</accession>
<keyword evidence="6" id="KW-1185">Reference proteome</keyword>
<dbReference type="GO" id="GO:0005201">
    <property type="term" value="F:extracellular matrix structural constituent"/>
    <property type="evidence" value="ECO:0007669"/>
    <property type="project" value="InterPro"/>
</dbReference>
<dbReference type="EMBL" id="CYRY02005354">
    <property type="protein sequence ID" value="VCW69790.1"/>
    <property type="molecule type" value="Genomic_DNA"/>
</dbReference>
<evidence type="ECO:0000313" key="5">
    <source>
        <dbReference type="EMBL" id="VCW69790.1"/>
    </source>
</evidence>